<reference evidence="1" key="2">
    <citation type="journal article" date="2014" name="Genome Announc.">
        <title>Draft Genome Sequence of a Novel Lactobacillus salivarius Strain Isolated from Piglet.</title>
        <authorList>
            <person name="Mackenzie D.A."/>
            <person name="McLay K."/>
            <person name="Roos S."/>
            <person name="Walter J."/>
            <person name="Swarbreck D."/>
            <person name="Drou N."/>
            <person name="Crossman L.C."/>
            <person name="Juge N."/>
        </authorList>
    </citation>
    <scope>NUCLEOTIDE SEQUENCE [LARGE SCALE GENOMIC DNA]</scope>
    <source>
        <strain>cp400</strain>
    </source>
</reference>
<dbReference type="InterPro" id="IPR010985">
    <property type="entry name" value="Ribbon_hlx_hlx"/>
</dbReference>
<comment type="caution">
    <text evidence="1">The sequence shown here is derived from an EMBL/GenBank/DDBJ whole genome shotgun (WGS) entry which is preliminary data.</text>
</comment>
<gene>
    <name evidence="1" type="ORF">LSCP400_00761</name>
</gene>
<dbReference type="GO" id="GO:0006355">
    <property type="term" value="P:regulation of DNA-templated transcription"/>
    <property type="evidence" value="ECO:0007669"/>
    <property type="project" value="InterPro"/>
</dbReference>
<organism evidence="1">
    <name type="scientific">Ligilactobacillus salivarius cp400</name>
    <dbReference type="NCBI Taxonomy" id="1273133"/>
    <lineage>
        <taxon>Bacteria</taxon>
        <taxon>Bacillati</taxon>
        <taxon>Bacillota</taxon>
        <taxon>Bacilli</taxon>
        <taxon>Lactobacillales</taxon>
        <taxon>Lactobacillaceae</taxon>
        <taxon>Ligilactobacillus</taxon>
    </lineage>
</organism>
<reference evidence="1" key="1">
    <citation type="submission" date="2013-10" db="EMBL/GenBank/DDBJ databases">
        <authorList>
            <person name="Crossman L."/>
        </authorList>
    </citation>
    <scope>NUCLEOTIDE SEQUENCE</scope>
</reference>
<protein>
    <submittedName>
        <fullName evidence="1">Uncharacterized protein</fullName>
    </submittedName>
</protein>
<dbReference type="SUPFAM" id="SSF47598">
    <property type="entry name" value="Ribbon-helix-helix"/>
    <property type="match status" value="1"/>
</dbReference>
<accession>V6DHZ2</accession>
<dbReference type="EMBL" id="CBVR010000001">
    <property type="protein sequence ID" value="CDK34279.1"/>
    <property type="molecule type" value="Genomic_DNA"/>
</dbReference>
<evidence type="ECO:0000313" key="1">
    <source>
        <dbReference type="EMBL" id="CDK34279.1"/>
    </source>
</evidence>
<name>V6DHZ2_9LACO</name>
<proteinExistence type="predicted"/>
<sequence length="44" mass="5449">MNERKRITLQLSDELKNKIESEALKRNSSINEFLNIILYDWYYR</sequence>
<dbReference type="AlphaFoldDB" id="V6DHZ2"/>